<name>A0A8T1SG62_CHESE</name>
<evidence type="ECO:0000259" key="2">
    <source>
        <dbReference type="SMART" id="SM00409"/>
    </source>
</evidence>
<gene>
    <name evidence="3" type="primary">CD83</name>
    <name evidence="3" type="ORF">G0U57_009443</name>
</gene>
<dbReference type="EMBL" id="JAHGAV010000245">
    <property type="protein sequence ID" value="KAG6927667.1"/>
    <property type="molecule type" value="Genomic_DNA"/>
</dbReference>
<dbReference type="AlphaFoldDB" id="A0A8T1SG62"/>
<reference evidence="3 4" key="1">
    <citation type="journal article" date="2020" name="G3 (Bethesda)">
        <title>Draft Genome of the Common Snapping Turtle, Chelydra serpentina, a Model for Phenotypic Plasticity in Reptiles.</title>
        <authorList>
            <person name="Das D."/>
            <person name="Singh S.K."/>
            <person name="Bierstedt J."/>
            <person name="Erickson A."/>
            <person name="Galli G.L.J."/>
            <person name="Crossley D.A. 2nd"/>
            <person name="Rhen T."/>
        </authorList>
    </citation>
    <scope>NUCLEOTIDE SEQUENCE [LARGE SCALE GENOMIC DNA]</scope>
    <source>
        <strain evidence="3">KW</strain>
    </source>
</reference>
<feature type="transmembrane region" description="Helical" evidence="1">
    <location>
        <begin position="178"/>
        <end position="196"/>
    </location>
</feature>
<accession>A0A8T1SG62</accession>
<dbReference type="SUPFAM" id="SSF48726">
    <property type="entry name" value="Immunoglobulin"/>
    <property type="match status" value="1"/>
</dbReference>
<organism evidence="3 4">
    <name type="scientific">Chelydra serpentina</name>
    <name type="common">Snapping turtle</name>
    <name type="synonym">Testudo serpentina</name>
    <dbReference type="NCBI Taxonomy" id="8475"/>
    <lineage>
        <taxon>Eukaryota</taxon>
        <taxon>Metazoa</taxon>
        <taxon>Chordata</taxon>
        <taxon>Craniata</taxon>
        <taxon>Vertebrata</taxon>
        <taxon>Euteleostomi</taxon>
        <taxon>Archelosauria</taxon>
        <taxon>Testudinata</taxon>
        <taxon>Testudines</taxon>
        <taxon>Cryptodira</taxon>
        <taxon>Durocryptodira</taxon>
        <taxon>Americhelydia</taxon>
        <taxon>Chelydroidea</taxon>
        <taxon>Chelydridae</taxon>
        <taxon>Chelydra</taxon>
    </lineage>
</organism>
<dbReference type="SMART" id="SM00409">
    <property type="entry name" value="IG"/>
    <property type="match status" value="1"/>
</dbReference>
<sequence length="255" mass="28368">SSCFTSVHTAPPAKNKSQLLCNPRQQQAMVSAYYTQLVILSNVWCFIRGTSVAIPEVAVTCTEEALLSCEASRDPQVTYEAVSWHKIVGNGEELAEMVRKNLENGVEYYYPKELNGSLQLSSDTSYSLRITNTTSHNSGTYGCILWAPAGKHNQSGTIILKVTGCTERLDEKFKKYRAELLLLSCLGIFYLLLIFFTCTCLKKENMLPGYHKHRREQKHTLILVSAQEKKIIQCLGSNSSCKNGPTLSSGQVDVV</sequence>
<protein>
    <submittedName>
        <fullName evidence="3">CD83 molecule</fullName>
    </submittedName>
</protein>
<keyword evidence="1" id="KW-0472">Membrane</keyword>
<dbReference type="PANTHER" id="PTHR15193">
    <property type="entry name" value="CD83 ANTIGEN"/>
    <property type="match status" value="1"/>
</dbReference>
<dbReference type="Proteomes" id="UP000765507">
    <property type="component" value="Unassembled WGS sequence"/>
</dbReference>
<keyword evidence="4" id="KW-1185">Reference proteome</keyword>
<feature type="domain" description="Immunoglobulin" evidence="2">
    <location>
        <begin position="54"/>
        <end position="163"/>
    </location>
</feature>
<dbReference type="InterPro" id="IPR003599">
    <property type="entry name" value="Ig_sub"/>
</dbReference>
<evidence type="ECO:0000256" key="1">
    <source>
        <dbReference type="SAM" id="Phobius"/>
    </source>
</evidence>
<feature type="non-terminal residue" evidence="3">
    <location>
        <position position="1"/>
    </location>
</feature>
<dbReference type="InterPro" id="IPR013783">
    <property type="entry name" value="Ig-like_fold"/>
</dbReference>
<dbReference type="InterPro" id="IPR036179">
    <property type="entry name" value="Ig-like_dom_sf"/>
</dbReference>
<comment type="caution">
    <text evidence="3">The sequence shown here is derived from an EMBL/GenBank/DDBJ whole genome shotgun (WGS) entry which is preliminary data.</text>
</comment>
<dbReference type="OrthoDB" id="9422899at2759"/>
<keyword evidence="1" id="KW-0812">Transmembrane</keyword>
<proteinExistence type="predicted"/>
<evidence type="ECO:0000313" key="4">
    <source>
        <dbReference type="Proteomes" id="UP000765507"/>
    </source>
</evidence>
<keyword evidence="1" id="KW-1133">Transmembrane helix</keyword>
<dbReference type="PANTHER" id="PTHR15193:SF1">
    <property type="entry name" value="CD83 ANTIGEN"/>
    <property type="match status" value="1"/>
</dbReference>
<evidence type="ECO:0000313" key="3">
    <source>
        <dbReference type="EMBL" id="KAG6927667.1"/>
    </source>
</evidence>
<dbReference type="Gene3D" id="2.60.40.10">
    <property type="entry name" value="Immunoglobulins"/>
    <property type="match status" value="1"/>
</dbReference>